<evidence type="ECO:0000256" key="5">
    <source>
        <dbReference type="RuleBase" id="RU365005"/>
    </source>
</evidence>
<accession>A0ABQ6DWS7</accession>
<dbReference type="InterPro" id="IPR006059">
    <property type="entry name" value="SBP"/>
</dbReference>
<keyword evidence="5" id="KW-0574">Periplasm</keyword>
<dbReference type="RefSeq" id="WP_284202428.1">
    <property type="nucleotide sequence ID" value="NZ_BSPQ01000001.1"/>
</dbReference>
<evidence type="ECO:0000313" key="8">
    <source>
        <dbReference type="Proteomes" id="UP001157353"/>
    </source>
</evidence>
<comment type="function">
    <text evidence="5">Part of the ABC transporter complex MalEFGK involved in maltose/maltodextrin import. Binds maltose and higher maltodextrins.</text>
</comment>
<reference evidence="8" key="1">
    <citation type="journal article" date="2019" name="Int. J. Syst. Evol. Microbiol.">
        <title>The Global Catalogue of Microorganisms (GCM) 10K type strain sequencing project: providing services to taxonomists for standard genome sequencing and annotation.</title>
        <authorList>
            <consortium name="The Broad Institute Genomics Platform"/>
            <consortium name="The Broad Institute Genome Sequencing Center for Infectious Disease"/>
            <person name="Wu L."/>
            <person name="Ma J."/>
        </authorList>
    </citation>
    <scope>NUCLEOTIDE SEQUENCE [LARGE SCALE GENOMIC DNA]</scope>
    <source>
        <strain evidence="8">NBRC 103166</strain>
    </source>
</reference>
<evidence type="ECO:0000256" key="1">
    <source>
        <dbReference type="ARBA" id="ARBA00008520"/>
    </source>
</evidence>
<organism evidence="7 8">
    <name type="scientific">Psychromonas marina</name>
    <dbReference type="NCBI Taxonomy" id="88364"/>
    <lineage>
        <taxon>Bacteria</taxon>
        <taxon>Pseudomonadati</taxon>
        <taxon>Pseudomonadota</taxon>
        <taxon>Gammaproteobacteria</taxon>
        <taxon>Alteromonadales</taxon>
        <taxon>Psychromonadaceae</taxon>
        <taxon>Psychromonas</taxon>
    </lineage>
</organism>
<comment type="similarity">
    <text evidence="1 5">Belongs to the bacterial solute-binding protein 1 family.</text>
</comment>
<dbReference type="Pfam" id="PF13416">
    <property type="entry name" value="SBP_bac_8"/>
    <property type="match status" value="1"/>
</dbReference>
<protein>
    <recommendedName>
        <fullName evidence="5">Maltodextrin-binding protein</fullName>
    </recommendedName>
</protein>
<proteinExistence type="inferred from homology"/>
<keyword evidence="6" id="KW-0472">Membrane</keyword>
<dbReference type="InterPro" id="IPR006060">
    <property type="entry name" value="Maltose/Cyclodextrin-bd"/>
</dbReference>
<dbReference type="EMBL" id="BSPQ01000001">
    <property type="protein sequence ID" value="GLS89308.1"/>
    <property type="molecule type" value="Genomic_DNA"/>
</dbReference>
<dbReference type="Gene3D" id="3.40.190.10">
    <property type="entry name" value="Periplasmic binding protein-like II"/>
    <property type="match status" value="2"/>
</dbReference>
<dbReference type="PANTHER" id="PTHR30061:SF50">
    <property type="entry name" value="MALTOSE_MALTODEXTRIN-BINDING PERIPLASMIC PROTEIN"/>
    <property type="match status" value="1"/>
</dbReference>
<evidence type="ECO:0000256" key="3">
    <source>
        <dbReference type="ARBA" id="ARBA00022597"/>
    </source>
</evidence>
<name>A0ABQ6DWS7_9GAMM</name>
<dbReference type="PRINTS" id="PR00181">
    <property type="entry name" value="MALTOSEBP"/>
</dbReference>
<evidence type="ECO:0000256" key="4">
    <source>
        <dbReference type="ARBA" id="ARBA00022729"/>
    </source>
</evidence>
<dbReference type="PANTHER" id="PTHR30061">
    <property type="entry name" value="MALTOSE-BINDING PERIPLASMIC PROTEIN"/>
    <property type="match status" value="1"/>
</dbReference>
<keyword evidence="6" id="KW-1133">Transmembrane helix</keyword>
<dbReference type="NCBIfam" id="NF007011">
    <property type="entry name" value="PRK09474.1"/>
    <property type="match status" value="1"/>
</dbReference>
<dbReference type="SUPFAM" id="SSF53850">
    <property type="entry name" value="Periplasmic binding protein-like II"/>
    <property type="match status" value="1"/>
</dbReference>
<dbReference type="Proteomes" id="UP001157353">
    <property type="component" value="Unassembled WGS sequence"/>
</dbReference>
<feature type="transmembrane region" description="Helical" evidence="6">
    <location>
        <begin position="12"/>
        <end position="31"/>
    </location>
</feature>
<keyword evidence="8" id="KW-1185">Reference proteome</keyword>
<keyword evidence="4" id="KW-0732">Signal</keyword>
<evidence type="ECO:0000313" key="7">
    <source>
        <dbReference type="EMBL" id="GLS89308.1"/>
    </source>
</evidence>
<keyword evidence="6" id="KW-0812">Transmembrane</keyword>
<sequence length="411" mass="45094">MRHLLGKLSKNLKILIALLFAAVLITIIWFVTQTINKNQPAPASSAQLTIWINGDKGYDGLALVGKKFEYDTGVKVIVAHPDELAEKYQQVAATGDGPDIIFWAHDRFGQWAKAGLLAEVKPSEAFKDKIINFTWNAVTYNNKYVGYPIAVESLSLIYNKDLIATPPTTWEEVSAIDQRLKKDNKSAIMWNLSEPFFSWPLLAADGGYAFEFQDGTYNPQDTGVNTTGAKGALQFIVDMIERKEVSPDVDYAIAESAFNSGKTAMTINGPWSWANLDKSGINYGVAVLPTYRSKSARPFVGVLTAGINSASENELLAKDFIENYLLTDEGLALVNDDKPLGAVALKSYQAELEEDPRINATMSNAETGEVMPNIAEMSKFWYAEKAAIENAIQGRQSVTDALDGAAETILK</sequence>
<gene>
    <name evidence="7" type="primary">malE_1</name>
    <name evidence="7" type="ORF">GCM10007916_03750</name>
</gene>
<keyword evidence="3 5" id="KW-0762">Sugar transport</keyword>
<comment type="subcellular location">
    <subcellularLocation>
        <location evidence="5">Periplasm</location>
    </subcellularLocation>
</comment>
<keyword evidence="2 5" id="KW-0813">Transport</keyword>
<comment type="caution">
    <text evidence="7">The sequence shown here is derived from an EMBL/GenBank/DDBJ whole genome shotgun (WGS) entry which is preliminary data.</text>
</comment>
<evidence type="ECO:0000256" key="2">
    <source>
        <dbReference type="ARBA" id="ARBA00022448"/>
    </source>
</evidence>
<evidence type="ECO:0000256" key="6">
    <source>
        <dbReference type="SAM" id="Phobius"/>
    </source>
</evidence>